<gene>
    <name evidence="2" type="ORF">URODEC1_LOCUS23593</name>
</gene>
<reference evidence="3" key="1">
    <citation type="submission" date="2024-06" db="EMBL/GenBank/DDBJ databases">
        <authorList>
            <person name="Ryan C."/>
        </authorList>
    </citation>
    <scope>NUCLEOTIDE SEQUENCE [LARGE SCALE GENOMIC DNA]</scope>
</reference>
<dbReference type="Proteomes" id="UP001497457">
    <property type="component" value="Chromosome 14rd"/>
</dbReference>
<dbReference type="PANTHER" id="PTHR11440">
    <property type="entry name" value="LECITHIN-CHOLESTEROL ACYLTRANSFERASE-RELATED"/>
    <property type="match status" value="1"/>
</dbReference>
<evidence type="ECO:0000256" key="1">
    <source>
        <dbReference type="SAM" id="SignalP"/>
    </source>
</evidence>
<dbReference type="InterPro" id="IPR003386">
    <property type="entry name" value="LACT/PDAT_acylTrfase"/>
</dbReference>
<dbReference type="AlphaFoldDB" id="A0ABC8XG72"/>
<dbReference type="EMBL" id="OZ075124">
    <property type="protein sequence ID" value="CAL4925910.1"/>
    <property type="molecule type" value="Genomic_DNA"/>
</dbReference>
<dbReference type="Gene3D" id="3.40.50.1820">
    <property type="entry name" value="alpha/beta hydrolase"/>
    <property type="match status" value="1"/>
</dbReference>
<reference evidence="2 3" key="2">
    <citation type="submission" date="2024-10" db="EMBL/GenBank/DDBJ databases">
        <authorList>
            <person name="Ryan C."/>
        </authorList>
    </citation>
    <scope>NUCLEOTIDE SEQUENCE [LARGE SCALE GENOMIC DNA]</scope>
</reference>
<proteinExistence type="predicted"/>
<keyword evidence="1" id="KW-0732">Signal</keyword>
<evidence type="ECO:0000313" key="3">
    <source>
        <dbReference type="Proteomes" id="UP001497457"/>
    </source>
</evidence>
<keyword evidence="3" id="KW-1185">Reference proteome</keyword>
<feature type="signal peptide" evidence="1">
    <location>
        <begin position="1"/>
        <end position="29"/>
    </location>
</feature>
<sequence length="443" mass="48890">MDMQLQLLRLLPLLFLFVSWPLFLRDTNRSPLRDAAGLHPIVLLPGHSCSQLRARLTDEYEPAAAAPNCGARKGKGWFRLWENHTALQDPALVPCYAEQLRLVYDPVARDYRDAEGVDVRVMSFGTTRGFGSDNRPASKNNCMRRLVNALERVGYRDGKNLFGAPYDFRYAPAPPGQPALRFSRSVSSLRRLIERASERNGDKPVILVGHSHGSFNALEFLNQNTLRWRRRHVKHFVMVSYGAGGSVPPLKLLASSSAIGIGRPPQPGDDLLSPAGNTGRSFASALSTLPSPGVFGHAPLVITRAKNYSAHDMPEFLAAAGFSDDEVTRYRTRMMSVLLSFRAPIVPTTCINAVGVPTAEKLVYWDDDDFGAAEPEVVYGDGDGAINKASFLAWDTVIGGDPDQEYYKSIFIRNTTHAGVIKDDFALQRVVREILEANSASHH</sequence>
<organism evidence="2 3">
    <name type="scientific">Urochloa decumbens</name>
    <dbReference type="NCBI Taxonomy" id="240449"/>
    <lineage>
        <taxon>Eukaryota</taxon>
        <taxon>Viridiplantae</taxon>
        <taxon>Streptophyta</taxon>
        <taxon>Embryophyta</taxon>
        <taxon>Tracheophyta</taxon>
        <taxon>Spermatophyta</taxon>
        <taxon>Magnoliopsida</taxon>
        <taxon>Liliopsida</taxon>
        <taxon>Poales</taxon>
        <taxon>Poaceae</taxon>
        <taxon>PACMAD clade</taxon>
        <taxon>Panicoideae</taxon>
        <taxon>Panicodae</taxon>
        <taxon>Paniceae</taxon>
        <taxon>Melinidinae</taxon>
        <taxon>Urochloa</taxon>
    </lineage>
</organism>
<protein>
    <submittedName>
        <fullName evidence="2">Uncharacterized protein</fullName>
    </submittedName>
</protein>
<dbReference type="Pfam" id="PF02450">
    <property type="entry name" value="LCAT"/>
    <property type="match status" value="1"/>
</dbReference>
<accession>A0ABC8XG72</accession>
<name>A0ABC8XG72_9POAL</name>
<feature type="chain" id="PRO_5044792809" evidence="1">
    <location>
        <begin position="30"/>
        <end position="443"/>
    </location>
</feature>
<dbReference type="SUPFAM" id="SSF53474">
    <property type="entry name" value="alpha/beta-Hydrolases"/>
    <property type="match status" value="1"/>
</dbReference>
<evidence type="ECO:0000313" key="2">
    <source>
        <dbReference type="EMBL" id="CAL4925910.1"/>
    </source>
</evidence>
<dbReference type="InterPro" id="IPR029058">
    <property type="entry name" value="AB_hydrolase_fold"/>
</dbReference>